<dbReference type="Proteomes" id="UP000651452">
    <property type="component" value="Unassembled WGS sequence"/>
</dbReference>
<accession>A0A8H7J1U2</accession>
<feature type="chain" id="PRO_5034300792" evidence="2">
    <location>
        <begin position="18"/>
        <end position="195"/>
    </location>
</feature>
<dbReference type="OrthoDB" id="3763539at2759"/>
<keyword evidence="2" id="KW-0732">Signal</keyword>
<evidence type="ECO:0000256" key="1">
    <source>
        <dbReference type="SAM" id="MobiDB-lite"/>
    </source>
</evidence>
<feature type="region of interest" description="Disordered" evidence="1">
    <location>
        <begin position="161"/>
        <end position="195"/>
    </location>
</feature>
<name>A0A8H7J1U2_9PLEO</name>
<evidence type="ECO:0000256" key="2">
    <source>
        <dbReference type="SAM" id="SignalP"/>
    </source>
</evidence>
<evidence type="ECO:0000313" key="4">
    <source>
        <dbReference type="Proteomes" id="UP000651452"/>
    </source>
</evidence>
<feature type="signal peptide" evidence="2">
    <location>
        <begin position="1"/>
        <end position="17"/>
    </location>
</feature>
<proteinExistence type="predicted"/>
<reference evidence="3" key="1">
    <citation type="submission" date="2018-12" db="EMBL/GenBank/DDBJ databases">
        <authorList>
            <person name="Syme R.A."/>
            <person name="Farfan-Caceres L."/>
            <person name="Lichtenzveig J."/>
        </authorList>
    </citation>
    <scope>NUCLEOTIDE SEQUENCE</scope>
    <source>
        <strain evidence="3">Al4</strain>
    </source>
</reference>
<reference evidence="3" key="2">
    <citation type="submission" date="2020-09" db="EMBL/GenBank/DDBJ databases">
        <title>Reference genome assembly for Australian Ascochyta lentis isolate Al4.</title>
        <authorList>
            <person name="Lee R.C."/>
            <person name="Farfan-Caceres L.M."/>
            <person name="Debler J.W."/>
            <person name="Williams A.H."/>
            <person name="Henares B.M."/>
        </authorList>
    </citation>
    <scope>NUCLEOTIDE SEQUENCE</scope>
    <source>
        <strain evidence="3">Al4</strain>
    </source>
</reference>
<sequence length="195" mass="20855">MLFTTVAALLFPVVIMAVPAQKPAAGDSQCTPVTYVLSEYTLTRSPSYNFVSFNVESTYTVDSLHDDAVETGANCESDGVDLGSNNQCNIAGERTNNLVFDVKGSAGDASYRINHKWKCNNATWASTNDIQPPPLDCDTIENGENGETIACHSKPIIFTPQNARKLSDEDSKKAASKAKAAATKPSAKPSDCPKC</sequence>
<gene>
    <name evidence="3" type="ORF">EKO04_007844</name>
</gene>
<organism evidence="3 4">
    <name type="scientific">Ascochyta lentis</name>
    <dbReference type="NCBI Taxonomy" id="205686"/>
    <lineage>
        <taxon>Eukaryota</taxon>
        <taxon>Fungi</taxon>
        <taxon>Dikarya</taxon>
        <taxon>Ascomycota</taxon>
        <taxon>Pezizomycotina</taxon>
        <taxon>Dothideomycetes</taxon>
        <taxon>Pleosporomycetidae</taxon>
        <taxon>Pleosporales</taxon>
        <taxon>Pleosporineae</taxon>
        <taxon>Didymellaceae</taxon>
        <taxon>Ascochyta</taxon>
    </lineage>
</organism>
<dbReference type="EMBL" id="RZGK01000014">
    <property type="protein sequence ID" value="KAF9694061.1"/>
    <property type="molecule type" value="Genomic_DNA"/>
</dbReference>
<protein>
    <submittedName>
        <fullName evidence="3">Uncharacterized protein</fullName>
    </submittedName>
</protein>
<comment type="caution">
    <text evidence="3">The sequence shown here is derived from an EMBL/GenBank/DDBJ whole genome shotgun (WGS) entry which is preliminary data.</text>
</comment>
<dbReference type="AlphaFoldDB" id="A0A8H7J1U2"/>
<keyword evidence="4" id="KW-1185">Reference proteome</keyword>
<feature type="compositionally biased region" description="Low complexity" evidence="1">
    <location>
        <begin position="177"/>
        <end position="195"/>
    </location>
</feature>
<evidence type="ECO:0000313" key="3">
    <source>
        <dbReference type="EMBL" id="KAF9694061.1"/>
    </source>
</evidence>